<feature type="chain" id="PRO_5041667964" description="SnoaL-like domain-containing protein" evidence="1">
    <location>
        <begin position="20"/>
        <end position="163"/>
    </location>
</feature>
<dbReference type="Gene3D" id="3.10.450.50">
    <property type="match status" value="1"/>
</dbReference>
<reference evidence="2" key="1">
    <citation type="journal article" date="2012" name="PLoS Genet.">
        <title>Comparative analysis of the genomes of two field isolates of the rice blast fungus Magnaporthe oryzae.</title>
        <authorList>
            <person name="Xue M."/>
            <person name="Yang J."/>
            <person name="Li Z."/>
            <person name="Hu S."/>
            <person name="Yao N."/>
            <person name="Dean R.A."/>
            <person name="Zhao W."/>
            <person name="Shen M."/>
            <person name="Zhang H."/>
            <person name="Li C."/>
            <person name="Liu L."/>
            <person name="Cao L."/>
            <person name="Xu X."/>
            <person name="Xing Y."/>
            <person name="Hsiang T."/>
            <person name="Zhang Z."/>
            <person name="Xu J.R."/>
            <person name="Peng Y.L."/>
        </authorList>
    </citation>
    <scope>NUCLEOTIDE SEQUENCE</scope>
    <source>
        <strain evidence="2">Y34</strain>
    </source>
</reference>
<sequence length="163" mass="18463">MHLITIVVAALTAGRLMWAMPTPESDPEMLRARATFCEKMNPPPSEEETATRFAEFADAFIFEKDIDAAFSYIAPEYINHNPAAQNGAQFAYDLLKPFWASQNITVLGTLYRHPQGWLNYRSAFGTIVDRYRWDGGCIVEHWDSGEQMPTDVTPGEILEIDDE</sequence>
<evidence type="ECO:0000313" key="2">
    <source>
        <dbReference type="EMBL" id="ELQ43675.1"/>
    </source>
</evidence>
<dbReference type="InterPro" id="IPR032710">
    <property type="entry name" value="NTF2-like_dom_sf"/>
</dbReference>
<evidence type="ECO:0000256" key="1">
    <source>
        <dbReference type="SAM" id="SignalP"/>
    </source>
</evidence>
<keyword evidence="1" id="KW-0732">Signal</keyword>
<accession>A0AA97P824</accession>
<protein>
    <recommendedName>
        <fullName evidence="3">SnoaL-like domain-containing protein</fullName>
    </recommendedName>
</protein>
<organism evidence="2">
    <name type="scientific">Pyricularia oryzae (strain Y34)</name>
    <name type="common">Rice blast fungus</name>
    <name type="synonym">Magnaporthe oryzae</name>
    <dbReference type="NCBI Taxonomy" id="1143189"/>
    <lineage>
        <taxon>Eukaryota</taxon>
        <taxon>Fungi</taxon>
        <taxon>Dikarya</taxon>
        <taxon>Ascomycota</taxon>
        <taxon>Pezizomycotina</taxon>
        <taxon>Sordariomycetes</taxon>
        <taxon>Sordariomycetidae</taxon>
        <taxon>Magnaporthales</taxon>
        <taxon>Pyriculariaceae</taxon>
        <taxon>Pyricularia</taxon>
    </lineage>
</organism>
<name>A0AA97P824_PYRO3</name>
<dbReference type="AlphaFoldDB" id="A0AA97P824"/>
<dbReference type="SUPFAM" id="SSF54427">
    <property type="entry name" value="NTF2-like"/>
    <property type="match status" value="1"/>
</dbReference>
<dbReference type="Proteomes" id="UP000011086">
    <property type="component" value="Unassembled WGS sequence"/>
</dbReference>
<feature type="signal peptide" evidence="1">
    <location>
        <begin position="1"/>
        <end position="19"/>
    </location>
</feature>
<evidence type="ECO:0008006" key="3">
    <source>
        <dbReference type="Google" id="ProtNLM"/>
    </source>
</evidence>
<gene>
    <name evidence="2" type="ORF">OOU_Y34scaffold00140g83</name>
</gene>
<dbReference type="EMBL" id="JH793818">
    <property type="protein sequence ID" value="ELQ43675.1"/>
    <property type="molecule type" value="Genomic_DNA"/>
</dbReference>
<proteinExistence type="predicted"/>